<dbReference type="Proteomes" id="UP000268033">
    <property type="component" value="Unassembled WGS sequence"/>
</dbReference>
<dbReference type="STRING" id="584787.GCA_001247655_03043"/>
<dbReference type="InterPro" id="IPR036291">
    <property type="entry name" value="NAD(P)-bd_dom_sf"/>
</dbReference>
<dbReference type="EMBL" id="RJUL01000002">
    <property type="protein sequence ID" value="ROQ29747.1"/>
    <property type="molecule type" value="Genomic_DNA"/>
</dbReference>
<evidence type="ECO:0000256" key="2">
    <source>
        <dbReference type="ARBA" id="ARBA00023002"/>
    </source>
</evidence>
<evidence type="ECO:0000313" key="5">
    <source>
        <dbReference type="EMBL" id="ROQ29747.1"/>
    </source>
</evidence>
<evidence type="ECO:0000313" key="6">
    <source>
        <dbReference type="Proteomes" id="UP000268033"/>
    </source>
</evidence>
<feature type="domain" description="GFO/IDH/MocA-like oxidoreductase" evidence="4">
    <location>
        <begin position="133"/>
        <end position="245"/>
    </location>
</feature>
<proteinExistence type="inferred from homology"/>
<dbReference type="InterPro" id="IPR000683">
    <property type="entry name" value="Gfo/Idh/MocA-like_OxRdtase_N"/>
</dbReference>
<evidence type="ECO:0000256" key="1">
    <source>
        <dbReference type="ARBA" id="ARBA00010928"/>
    </source>
</evidence>
<dbReference type="PANTHER" id="PTHR22604">
    <property type="entry name" value="OXIDOREDUCTASES"/>
    <property type="match status" value="1"/>
</dbReference>
<gene>
    <name evidence="5" type="ORF">EDC28_102116</name>
</gene>
<dbReference type="PANTHER" id="PTHR22604:SF105">
    <property type="entry name" value="TRANS-1,2-DIHYDROBENZENE-1,2-DIOL DEHYDROGENASE"/>
    <property type="match status" value="1"/>
</dbReference>
<comment type="caution">
    <text evidence="5">The sequence shown here is derived from an EMBL/GenBank/DDBJ whole genome shotgun (WGS) entry which is preliminary data.</text>
</comment>
<dbReference type="InterPro" id="IPR050984">
    <property type="entry name" value="Gfo/Idh/MocA_domain"/>
</dbReference>
<keyword evidence="2" id="KW-0560">Oxidoreductase</keyword>
<dbReference type="Gene3D" id="3.40.50.720">
    <property type="entry name" value="NAD(P)-binding Rossmann-like Domain"/>
    <property type="match status" value="1"/>
</dbReference>
<evidence type="ECO:0000259" key="4">
    <source>
        <dbReference type="Pfam" id="PF22725"/>
    </source>
</evidence>
<dbReference type="SUPFAM" id="SSF51735">
    <property type="entry name" value="NAD(P)-binding Rossmann-fold domains"/>
    <property type="match status" value="1"/>
</dbReference>
<organism evidence="5 6">
    <name type="scientific">Gallaecimonas pentaromativorans</name>
    <dbReference type="NCBI Taxonomy" id="584787"/>
    <lineage>
        <taxon>Bacteria</taxon>
        <taxon>Pseudomonadati</taxon>
        <taxon>Pseudomonadota</taxon>
        <taxon>Gammaproteobacteria</taxon>
        <taxon>Enterobacterales</taxon>
        <taxon>Gallaecimonadaceae</taxon>
        <taxon>Gallaecimonas</taxon>
    </lineage>
</organism>
<comment type="similarity">
    <text evidence="1">Belongs to the Gfo/Idh/MocA family.</text>
</comment>
<dbReference type="SUPFAM" id="SSF55347">
    <property type="entry name" value="Glyceraldehyde-3-phosphate dehydrogenase-like, C-terminal domain"/>
    <property type="match status" value="1"/>
</dbReference>
<dbReference type="Pfam" id="PF22725">
    <property type="entry name" value="GFO_IDH_MocA_C3"/>
    <property type="match status" value="1"/>
</dbReference>
<dbReference type="GO" id="GO:0000166">
    <property type="term" value="F:nucleotide binding"/>
    <property type="evidence" value="ECO:0007669"/>
    <property type="project" value="InterPro"/>
</dbReference>
<dbReference type="GO" id="GO:0016491">
    <property type="term" value="F:oxidoreductase activity"/>
    <property type="evidence" value="ECO:0007669"/>
    <property type="project" value="UniProtKB-KW"/>
</dbReference>
<keyword evidence="6" id="KW-1185">Reference proteome</keyword>
<reference evidence="5 6" key="1">
    <citation type="submission" date="2018-11" db="EMBL/GenBank/DDBJ databases">
        <title>Genomic Encyclopedia of Type Strains, Phase IV (KMG-IV): sequencing the most valuable type-strain genomes for metagenomic binning, comparative biology and taxonomic classification.</title>
        <authorList>
            <person name="Goeker M."/>
        </authorList>
    </citation>
    <scope>NUCLEOTIDE SEQUENCE [LARGE SCALE GENOMIC DNA]</scope>
    <source>
        <strain evidence="5 6">DSM 21945</strain>
    </source>
</reference>
<protein>
    <submittedName>
        <fullName evidence="5">Putative dehydrogenase</fullName>
    </submittedName>
</protein>
<dbReference type="Gene3D" id="3.30.360.10">
    <property type="entry name" value="Dihydrodipicolinate Reductase, domain 2"/>
    <property type="match status" value="1"/>
</dbReference>
<name>A0A3N1PSK3_9GAMM</name>
<dbReference type="InterPro" id="IPR055170">
    <property type="entry name" value="GFO_IDH_MocA-like_dom"/>
</dbReference>
<accession>A0A3N1PSK3</accession>
<sequence length="323" mass="35863">MLRFGVLSTAKIGHKFVLPAIHKSPLCTLMAVASRDMGKAQQYAAQQGARFAFDSYQALLASPEVDAVYIPLPTHMHVEWTLKALAAGKHVLVEKPMALKAEEIDAIMDAAEKAGKQVMEAFMIAFHPQWDWVKELLAANKLGRIYKASGHFTYFNKKDGDFRNNPEMGGGGLRDVGVYPIIAGRMALGEPRLIDAHMELDPSYGIDRFVDFNLDFDGARANFYCGTQLERCQGMSIHGELGRIEMNAPFNPMDGPHGAKVDFYTDKASHCETRFFGNSDHYLNMINHFCEVISGEAAPRLTLADSRANQQVVDTIFAQAKRC</sequence>
<dbReference type="Pfam" id="PF01408">
    <property type="entry name" value="GFO_IDH_MocA"/>
    <property type="match status" value="1"/>
</dbReference>
<dbReference type="AlphaFoldDB" id="A0A3N1PSK3"/>
<feature type="domain" description="Gfo/Idh/MocA-like oxidoreductase N-terminal" evidence="3">
    <location>
        <begin position="3"/>
        <end position="121"/>
    </location>
</feature>
<dbReference type="OrthoDB" id="9801953at2"/>
<dbReference type="RefSeq" id="WP_050658545.1">
    <property type="nucleotide sequence ID" value="NZ_LFWC01000005.1"/>
</dbReference>
<evidence type="ECO:0000259" key="3">
    <source>
        <dbReference type="Pfam" id="PF01408"/>
    </source>
</evidence>